<feature type="transmembrane region" description="Helical" evidence="2">
    <location>
        <begin position="25"/>
        <end position="44"/>
    </location>
</feature>
<protein>
    <recommendedName>
        <fullName evidence="3">Transglutaminase-like domain-containing protein</fullName>
    </recommendedName>
</protein>
<organism evidence="4 5">
    <name type="scientific">Dactylosporangium maewongense</name>
    <dbReference type="NCBI Taxonomy" id="634393"/>
    <lineage>
        <taxon>Bacteria</taxon>
        <taxon>Bacillati</taxon>
        <taxon>Actinomycetota</taxon>
        <taxon>Actinomycetes</taxon>
        <taxon>Micromonosporales</taxon>
        <taxon>Micromonosporaceae</taxon>
        <taxon>Dactylosporangium</taxon>
    </lineage>
</organism>
<feature type="transmembrane region" description="Helical" evidence="2">
    <location>
        <begin position="56"/>
        <end position="78"/>
    </location>
</feature>
<dbReference type="InterPro" id="IPR052901">
    <property type="entry name" value="Bact_TGase-like"/>
</dbReference>
<feature type="domain" description="Transglutaminase-like" evidence="3">
    <location>
        <begin position="460"/>
        <end position="525"/>
    </location>
</feature>
<evidence type="ECO:0000256" key="1">
    <source>
        <dbReference type="SAM" id="MobiDB-lite"/>
    </source>
</evidence>
<gene>
    <name evidence="4" type="ORF">GCM10009827_088450</name>
</gene>
<dbReference type="PANTHER" id="PTHR42736:SF1">
    <property type="entry name" value="PROTEIN-GLUTAMINE GAMMA-GLUTAMYLTRANSFERASE"/>
    <property type="match status" value="1"/>
</dbReference>
<dbReference type="Pfam" id="PF01841">
    <property type="entry name" value="Transglut_core"/>
    <property type="match status" value="1"/>
</dbReference>
<evidence type="ECO:0000313" key="4">
    <source>
        <dbReference type="EMBL" id="GAA1553985.1"/>
    </source>
</evidence>
<dbReference type="Proteomes" id="UP001501470">
    <property type="component" value="Unassembled WGS sequence"/>
</dbReference>
<feature type="transmembrane region" description="Helical" evidence="2">
    <location>
        <begin position="579"/>
        <end position="598"/>
    </location>
</feature>
<keyword evidence="5" id="KW-1185">Reference proteome</keyword>
<dbReference type="InterPro" id="IPR025403">
    <property type="entry name" value="TgpA-like_C"/>
</dbReference>
<dbReference type="InterPro" id="IPR038765">
    <property type="entry name" value="Papain-like_cys_pep_sf"/>
</dbReference>
<evidence type="ECO:0000259" key="3">
    <source>
        <dbReference type="SMART" id="SM00460"/>
    </source>
</evidence>
<feature type="compositionally biased region" description="Low complexity" evidence="1">
    <location>
        <begin position="551"/>
        <end position="562"/>
    </location>
</feature>
<dbReference type="SUPFAM" id="SSF54001">
    <property type="entry name" value="Cysteine proteinases"/>
    <property type="match status" value="1"/>
</dbReference>
<dbReference type="InterPro" id="IPR021878">
    <property type="entry name" value="TgpA_N"/>
</dbReference>
<reference evidence="4 5" key="1">
    <citation type="journal article" date="2019" name="Int. J. Syst. Evol. Microbiol.">
        <title>The Global Catalogue of Microorganisms (GCM) 10K type strain sequencing project: providing services to taxonomists for standard genome sequencing and annotation.</title>
        <authorList>
            <consortium name="The Broad Institute Genomics Platform"/>
            <consortium name="The Broad Institute Genome Sequencing Center for Infectious Disease"/>
            <person name="Wu L."/>
            <person name="Ma J."/>
        </authorList>
    </citation>
    <scope>NUCLEOTIDE SEQUENCE [LARGE SCALE GENOMIC DNA]</scope>
    <source>
        <strain evidence="4 5">JCM 15933</strain>
    </source>
</reference>
<dbReference type="EMBL" id="BAAAQD010000023">
    <property type="protein sequence ID" value="GAA1553985.1"/>
    <property type="molecule type" value="Genomic_DNA"/>
</dbReference>
<keyword evidence="2" id="KW-0812">Transmembrane</keyword>
<feature type="transmembrane region" description="Helical" evidence="2">
    <location>
        <begin position="212"/>
        <end position="235"/>
    </location>
</feature>
<sequence length="717" mass="74530">MTETATRPAVTGPTARKPGAALPRAGLAGLLAFAPVVALAPAYGRTGVEALTEPAYALPMLGAVALAPLTCLLVTAASGEARRVPPVTRLTIALAALAGYVLLIFGLSPAELAAGPFRLLTSIPPLDPDGAELAACTLFAGLVAIGTVEPALRRTAAGWSLIAPVLGTGIAVLLAVPGRPATWLAPAFVTVTVGLLAMTARERRPVSTASAGFRLLPSVALLALAAIGAAGGLLATPLLTLAGDPEPVDLRLLADQTVQPREGTSPLAQYPALRSGKLTLRLTVRSAQPSTRLRFATLDRFDGTYWTSAATYRRAGTRLPAPDRDGVTVEDEVHVEDPGTFGWLVATGRPVQVSETGLGVDTQTGDVVMPAGRPVPRQYTVRSLVTEPDPAALAGDTPAAYTGERPPATLVGHATRLAGANGGYPALRQLADQLAFDGGFSVSSSNRPPTGHGLFQIDRLLTSHSGTAEQYASAYALMARALGYDARVVVGFRPSTPGRITERDVDAWAEVRFAGAGWVGFYPTPGSRQRAPEPQPAEQDEPVEPAPTTTPAPLTAPSSDSTVDSSATGGPAAGNGPQWIIAGLAAGVAVMLLAARPVSRGLVRRRRRTAPDPRRRIYGAWLDALDRYADAGLAWPPSTTSGQVAAAAAERFPAVGEPTRRLARLADAAGYAAAQPTAGDADHAWTLNGVVRGELAKATPWWRQLLPRLTKGRERRQ</sequence>
<dbReference type="Pfam" id="PF13559">
    <property type="entry name" value="DUF4129"/>
    <property type="match status" value="1"/>
</dbReference>
<dbReference type="InterPro" id="IPR002931">
    <property type="entry name" value="Transglutaminase-like"/>
</dbReference>
<feature type="transmembrane region" description="Helical" evidence="2">
    <location>
        <begin position="130"/>
        <end position="148"/>
    </location>
</feature>
<comment type="caution">
    <text evidence="4">The sequence shown here is derived from an EMBL/GenBank/DDBJ whole genome shotgun (WGS) entry which is preliminary data.</text>
</comment>
<name>A0ABN2C9B6_9ACTN</name>
<feature type="transmembrane region" description="Helical" evidence="2">
    <location>
        <begin position="90"/>
        <end position="110"/>
    </location>
</feature>
<feature type="transmembrane region" description="Helical" evidence="2">
    <location>
        <begin position="182"/>
        <end position="200"/>
    </location>
</feature>
<dbReference type="SMART" id="SM00460">
    <property type="entry name" value="TGc"/>
    <property type="match status" value="1"/>
</dbReference>
<feature type="transmembrane region" description="Helical" evidence="2">
    <location>
        <begin position="155"/>
        <end position="176"/>
    </location>
</feature>
<proteinExistence type="predicted"/>
<evidence type="ECO:0000313" key="5">
    <source>
        <dbReference type="Proteomes" id="UP001501470"/>
    </source>
</evidence>
<keyword evidence="2" id="KW-1133">Transmembrane helix</keyword>
<dbReference type="Pfam" id="PF11992">
    <property type="entry name" value="TgpA_N"/>
    <property type="match status" value="1"/>
</dbReference>
<accession>A0ABN2C9B6</accession>
<dbReference type="Gene3D" id="3.10.620.30">
    <property type="match status" value="1"/>
</dbReference>
<dbReference type="PANTHER" id="PTHR42736">
    <property type="entry name" value="PROTEIN-GLUTAMINE GAMMA-GLUTAMYLTRANSFERASE"/>
    <property type="match status" value="1"/>
</dbReference>
<keyword evidence="2" id="KW-0472">Membrane</keyword>
<feature type="region of interest" description="Disordered" evidence="1">
    <location>
        <begin position="524"/>
        <end position="571"/>
    </location>
</feature>
<evidence type="ECO:0000256" key="2">
    <source>
        <dbReference type="SAM" id="Phobius"/>
    </source>
</evidence>